<dbReference type="OrthoDB" id="9810236at2"/>
<reference evidence="14" key="1">
    <citation type="submission" date="2016-10" db="EMBL/GenBank/DDBJ databases">
        <authorList>
            <person name="Varghese N."/>
            <person name="Submissions S."/>
        </authorList>
    </citation>
    <scope>NUCLEOTIDE SEQUENCE [LARGE SCALE GENOMIC DNA]</scope>
    <source>
        <strain evidence="14">DSM 23256</strain>
    </source>
</reference>
<dbReference type="Pfam" id="PF18019">
    <property type="entry name" value="Cas3_HD"/>
    <property type="match status" value="1"/>
</dbReference>
<dbReference type="EMBL" id="FNBU01000031">
    <property type="protein sequence ID" value="SDF80613.1"/>
    <property type="molecule type" value="Genomic_DNA"/>
</dbReference>
<organism evidence="13 14">
    <name type="scientific">Sporolituus thermophilus DSM 23256</name>
    <dbReference type="NCBI Taxonomy" id="1123285"/>
    <lineage>
        <taxon>Bacteria</taxon>
        <taxon>Bacillati</taxon>
        <taxon>Bacillota</taxon>
        <taxon>Negativicutes</taxon>
        <taxon>Selenomonadales</taxon>
        <taxon>Sporomusaceae</taxon>
        <taxon>Sporolituus</taxon>
    </lineage>
</organism>
<name>A0A1G7P2X3_9FIRM</name>
<dbReference type="Gene3D" id="1.10.3210.30">
    <property type="match status" value="1"/>
</dbReference>
<evidence type="ECO:0000259" key="12">
    <source>
        <dbReference type="PROSITE" id="PS51643"/>
    </source>
</evidence>
<dbReference type="AlphaFoldDB" id="A0A1G7P2X3"/>
<keyword evidence="13" id="KW-0255">Endonuclease</keyword>
<proteinExistence type="inferred from homology"/>
<dbReference type="PANTHER" id="PTHR47959">
    <property type="entry name" value="ATP-DEPENDENT RNA HELICASE RHLE-RELATED"/>
    <property type="match status" value="1"/>
</dbReference>
<dbReference type="InterPro" id="IPR014001">
    <property type="entry name" value="Helicase_ATP-bd"/>
</dbReference>
<evidence type="ECO:0000313" key="13">
    <source>
        <dbReference type="EMBL" id="SDF80613.1"/>
    </source>
</evidence>
<keyword evidence="5" id="KW-0547">Nucleotide-binding</keyword>
<dbReference type="InterPro" id="IPR006474">
    <property type="entry name" value="Helicase_Cas3_CRISPR-ass_core"/>
</dbReference>
<feature type="domain" description="HD Cas3-type" evidence="12">
    <location>
        <begin position="580"/>
        <end position="812"/>
    </location>
</feature>
<dbReference type="PROSITE" id="PS51192">
    <property type="entry name" value="HELICASE_ATP_BIND_1"/>
    <property type="match status" value="1"/>
</dbReference>
<dbReference type="InterPro" id="IPR050079">
    <property type="entry name" value="DEAD_box_RNA_helicase"/>
</dbReference>
<sequence>MSSIEALFSDLIGATNAAPYSYQLRCAQAIQQGKNVIVCAPTGSGKTWAALLGYLHSRQIGQPFVDRVFYVLPMRTLANSLYRSVQDSCKQVFDVTSLPEEKRYHPSKLAVTIQTGERKADPFFEGDIIFTTIDQLLAGYLNIPLSLPAKLSNINAGALLGSLVVLDEIHLLDPSRSLATIVEMAERLAPYVQFVVMTATMSSNAVQALQQHLSAEVITVSAEELAIMPSHKDKRRRYVWTGSPVTAAQVLTHHNNGRTIVICNTVARAQGLYRDLKDVLHPGCQLFLLHSRFLKQDRQAVEGQLMRYFGPNAQETNAILVTTQVVEAGVDISADNLHTELCPANALIQRAGRAARYPFPRNTGTVWVYEPEVDQQGRYRLGPYRDRLSAAAIERTRQAIAAQNGNILGFAEEQALVDLVHGKAESEVFTAIFADNARRRREVSQAIDTADRSKIVDLIRHVDSIGVIITDTPETIDLSRLPELLSVPRTSLYSAFNTMTGCGAPGEWFAKIPRIKETDGQVTTVEWHALTVGNELKMAEWLIAISPRFARYTADIGLELGVPGPVPQVPANEIQPWTPYHFEYEPFKDHVIKVVEEARHEAKRSVCARYRLERHLGLPPRFAEHLVEITCALHDTGKLLKQWQQAALDWQQRFYPEQIVEEGSPVAHTTFRPEAGDIEKQRLMHLTRGPHAAEGAFAVSKALGRYFDKHFHDEEIIGGIWKAILTAIARHHSSQTQTVGRKLSFIADAASCLNAAVLAAGLDIMVDELIVPIQERDGENFKRALISAEEHYVWLPLYWFLVRRLRLADQYATKMTGG</sequence>
<dbReference type="SMART" id="SM00490">
    <property type="entry name" value="HELICc"/>
    <property type="match status" value="1"/>
</dbReference>
<dbReference type="GO" id="GO:0046872">
    <property type="term" value="F:metal ion binding"/>
    <property type="evidence" value="ECO:0007669"/>
    <property type="project" value="UniProtKB-KW"/>
</dbReference>
<protein>
    <submittedName>
        <fullName evidence="13">CRISPR-associated endonuclease/helicase Cas3</fullName>
    </submittedName>
</protein>
<feature type="domain" description="Helicase ATP-binding" evidence="11">
    <location>
        <begin position="27"/>
        <end position="219"/>
    </location>
</feature>
<evidence type="ECO:0000256" key="2">
    <source>
        <dbReference type="ARBA" id="ARBA00009046"/>
    </source>
</evidence>
<evidence type="ECO:0000256" key="8">
    <source>
        <dbReference type="ARBA" id="ARBA00022840"/>
    </source>
</evidence>
<keyword evidence="6" id="KW-0378">Hydrolase</keyword>
<dbReference type="GO" id="GO:0005524">
    <property type="term" value="F:ATP binding"/>
    <property type="evidence" value="ECO:0007669"/>
    <property type="project" value="UniProtKB-KW"/>
</dbReference>
<evidence type="ECO:0000256" key="5">
    <source>
        <dbReference type="ARBA" id="ARBA00022741"/>
    </source>
</evidence>
<keyword evidence="8" id="KW-0067">ATP-binding</keyword>
<dbReference type="Pfam" id="PF22590">
    <property type="entry name" value="Cas3-like_C_2"/>
    <property type="match status" value="1"/>
</dbReference>
<evidence type="ECO:0000256" key="4">
    <source>
        <dbReference type="ARBA" id="ARBA00022723"/>
    </source>
</evidence>
<evidence type="ECO:0000313" key="14">
    <source>
        <dbReference type="Proteomes" id="UP000243333"/>
    </source>
</evidence>
<keyword evidence="9" id="KW-0051">Antiviral defense</keyword>
<dbReference type="RefSeq" id="WP_093691930.1">
    <property type="nucleotide sequence ID" value="NZ_FNBU01000031.1"/>
</dbReference>
<keyword evidence="14" id="KW-1185">Reference proteome</keyword>
<dbReference type="GO" id="GO:0003676">
    <property type="term" value="F:nucleic acid binding"/>
    <property type="evidence" value="ECO:0007669"/>
    <property type="project" value="InterPro"/>
</dbReference>
<dbReference type="Pfam" id="PF00270">
    <property type="entry name" value="DEAD"/>
    <property type="match status" value="1"/>
</dbReference>
<dbReference type="InterPro" id="IPR001650">
    <property type="entry name" value="Helicase_C-like"/>
</dbReference>
<dbReference type="GO" id="GO:0005829">
    <property type="term" value="C:cytosol"/>
    <property type="evidence" value="ECO:0007669"/>
    <property type="project" value="TreeGrafter"/>
</dbReference>
<dbReference type="SUPFAM" id="SSF52540">
    <property type="entry name" value="P-loop containing nucleoside triphosphate hydrolases"/>
    <property type="match status" value="1"/>
</dbReference>
<dbReference type="InterPro" id="IPR011545">
    <property type="entry name" value="DEAD/DEAH_box_helicase_dom"/>
</dbReference>
<dbReference type="CDD" id="cd09641">
    <property type="entry name" value="Cas3''_I"/>
    <property type="match status" value="1"/>
</dbReference>
<keyword evidence="3" id="KW-0540">Nuclease</keyword>
<accession>A0A1G7P2X3</accession>
<evidence type="ECO:0000256" key="3">
    <source>
        <dbReference type="ARBA" id="ARBA00022722"/>
    </source>
</evidence>
<evidence type="ECO:0000256" key="10">
    <source>
        <dbReference type="ARBA" id="ARBA00038437"/>
    </source>
</evidence>
<dbReference type="GO" id="GO:0016787">
    <property type="term" value="F:hydrolase activity"/>
    <property type="evidence" value="ECO:0007669"/>
    <property type="project" value="UniProtKB-KW"/>
</dbReference>
<dbReference type="InterPro" id="IPR054712">
    <property type="entry name" value="Cas3-like_dom"/>
</dbReference>
<evidence type="ECO:0000256" key="7">
    <source>
        <dbReference type="ARBA" id="ARBA00022806"/>
    </source>
</evidence>
<dbReference type="GO" id="GO:0004519">
    <property type="term" value="F:endonuclease activity"/>
    <property type="evidence" value="ECO:0007669"/>
    <property type="project" value="UniProtKB-KW"/>
</dbReference>
<comment type="similarity">
    <text evidence="2">In the central section; belongs to the CRISPR-associated helicase Cas3 family.</text>
</comment>
<comment type="similarity">
    <text evidence="10">Belongs to the DEAD box helicase family.</text>
</comment>
<keyword evidence="7 13" id="KW-0347">Helicase</keyword>
<dbReference type="STRING" id="1123285.SAMN05660235_02816"/>
<dbReference type="PANTHER" id="PTHR47959:SF16">
    <property type="entry name" value="CRISPR-ASSOCIATED NUCLEASE_HELICASE CAS3-RELATED"/>
    <property type="match status" value="1"/>
</dbReference>
<dbReference type="InterPro" id="IPR006483">
    <property type="entry name" value="CRISPR-assoc_Cas3_HD"/>
</dbReference>
<gene>
    <name evidence="13" type="ORF">SAMN05660235_02816</name>
</gene>
<dbReference type="NCBIfam" id="TIGR01587">
    <property type="entry name" value="cas3_core"/>
    <property type="match status" value="1"/>
</dbReference>
<evidence type="ECO:0000256" key="6">
    <source>
        <dbReference type="ARBA" id="ARBA00022801"/>
    </source>
</evidence>
<evidence type="ECO:0000259" key="11">
    <source>
        <dbReference type="PROSITE" id="PS51192"/>
    </source>
</evidence>
<evidence type="ECO:0000256" key="9">
    <source>
        <dbReference type="ARBA" id="ARBA00023118"/>
    </source>
</evidence>
<dbReference type="InterPro" id="IPR038257">
    <property type="entry name" value="CRISPR-assoc_Cas3_HD_sf"/>
</dbReference>
<dbReference type="Proteomes" id="UP000243333">
    <property type="component" value="Unassembled WGS sequence"/>
</dbReference>
<dbReference type="Gene3D" id="3.40.50.300">
    <property type="entry name" value="P-loop containing nucleotide triphosphate hydrolases"/>
    <property type="match status" value="2"/>
</dbReference>
<evidence type="ECO:0000256" key="1">
    <source>
        <dbReference type="ARBA" id="ARBA00006847"/>
    </source>
</evidence>
<comment type="similarity">
    <text evidence="1">In the N-terminal section; belongs to the CRISPR-associated nuclease Cas3-HD family.</text>
</comment>
<keyword evidence="4" id="KW-0479">Metal-binding</keyword>
<dbReference type="SMART" id="SM00487">
    <property type="entry name" value="DEXDc"/>
    <property type="match status" value="1"/>
</dbReference>
<dbReference type="GO" id="GO:0051607">
    <property type="term" value="P:defense response to virus"/>
    <property type="evidence" value="ECO:0007669"/>
    <property type="project" value="UniProtKB-KW"/>
</dbReference>
<dbReference type="PROSITE" id="PS51643">
    <property type="entry name" value="HD_CAS3"/>
    <property type="match status" value="1"/>
</dbReference>
<dbReference type="GO" id="GO:0003724">
    <property type="term" value="F:RNA helicase activity"/>
    <property type="evidence" value="ECO:0007669"/>
    <property type="project" value="TreeGrafter"/>
</dbReference>
<dbReference type="InterPro" id="IPR027417">
    <property type="entry name" value="P-loop_NTPase"/>
</dbReference>